<sequence>MNSIMMDKQHLYDVKDDKEDITLETNRPQLVETKASFTAVLLGPETSTINCPHCGSTVKTRVRYTTTARTHIAAAICALICCCCCIPYCSSSAKNTDHFCPNCFKYLGTYEK</sequence>
<gene>
    <name evidence="9" type="ORF">PMACD_LOCUS2498</name>
</gene>
<evidence type="ECO:0000256" key="5">
    <source>
        <dbReference type="ARBA" id="ARBA00022723"/>
    </source>
</evidence>
<keyword evidence="6" id="KW-0862">Zinc</keyword>
<dbReference type="InterPro" id="IPR037519">
    <property type="entry name" value="LITAF_fam"/>
</dbReference>
<evidence type="ECO:0000256" key="6">
    <source>
        <dbReference type="ARBA" id="ARBA00022833"/>
    </source>
</evidence>
<keyword evidence="10" id="KW-1185">Reference proteome</keyword>
<evidence type="ECO:0000256" key="7">
    <source>
        <dbReference type="ARBA" id="ARBA00023136"/>
    </source>
</evidence>
<dbReference type="EMBL" id="CAJOBZ010000004">
    <property type="protein sequence ID" value="CAF4783986.1"/>
    <property type="molecule type" value="Genomic_DNA"/>
</dbReference>
<protein>
    <recommendedName>
        <fullName evidence="8">LITAF domain-containing protein</fullName>
    </recommendedName>
</protein>
<keyword evidence="5" id="KW-0479">Metal-binding</keyword>
<accession>A0A821NG56</accession>
<dbReference type="AlphaFoldDB" id="A0A821NG56"/>
<name>A0A821NG56_9NEOP</name>
<evidence type="ECO:0000313" key="9">
    <source>
        <dbReference type="EMBL" id="CAF4783986.1"/>
    </source>
</evidence>
<dbReference type="SMART" id="SM00714">
    <property type="entry name" value="LITAF"/>
    <property type="match status" value="1"/>
</dbReference>
<dbReference type="InterPro" id="IPR006629">
    <property type="entry name" value="LITAF"/>
</dbReference>
<dbReference type="PANTHER" id="PTHR23292:SF14">
    <property type="entry name" value="FI16615P1-RELATED"/>
    <property type="match status" value="1"/>
</dbReference>
<evidence type="ECO:0000256" key="3">
    <source>
        <dbReference type="ARBA" id="ARBA00004630"/>
    </source>
</evidence>
<proteinExistence type="inferred from homology"/>
<evidence type="ECO:0000256" key="4">
    <source>
        <dbReference type="ARBA" id="ARBA00005975"/>
    </source>
</evidence>
<feature type="domain" description="LITAF" evidence="8">
    <location>
        <begin position="31"/>
        <end position="112"/>
    </location>
</feature>
<dbReference type="OrthoDB" id="5599753at2759"/>
<dbReference type="GO" id="GO:0031902">
    <property type="term" value="C:late endosome membrane"/>
    <property type="evidence" value="ECO:0007669"/>
    <property type="project" value="UniProtKB-SubCell"/>
</dbReference>
<evidence type="ECO:0000256" key="1">
    <source>
        <dbReference type="ARBA" id="ARBA00004414"/>
    </source>
</evidence>
<comment type="subcellular location">
    <subcellularLocation>
        <location evidence="2">Endosome membrane</location>
        <topology evidence="2">Peripheral membrane protein</topology>
    </subcellularLocation>
    <subcellularLocation>
        <location evidence="1">Late endosome membrane</location>
    </subcellularLocation>
    <subcellularLocation>
        <location evidence="3">Lysosome membrane</location>
        <topology evidence="3">Peripheral membrane protein</topology>
        <orientation evidence="3">Cytoplasmic side</orientation>
    </subcellularLocation>
</comment>
<dbReference type="Pfam" id="PF10601">
    <property type="entry name" value="zf-LITAF-like"/>
    <property type="match status" value="1"/>
</dbReference>
<reference evidence="9" key="1">
    <citation type="submission" date="2021-02" db="EMBL/GenBank/DDBJ databases">
        <authorList>
            <person name="Steward A R."/>
        </authorList>
    </citation>
    <scope>NUCLEOTIDE SEQUENCE</scope>
</reference>
<comment type="caution">
    <text evidence="9">The sequence shown here is derived from an EMBL/GenBank/DDBJ whole genome shotgun (WGS) entry which is preliminary data.</text>
</comment>
<evidence type="ECO:0000256" key="2">
    <source>
        <dbReference type="ARBA" id="ARBA00004481"/>
    </source>
</evidence>
<evidence type="ECO:0000259" key="8">
    <source>
        <dbReference type="PROSITE" id="PS51837"/>
    </source>
</evidence>
<keyword evidence="7" id="KW-0472">Membrane</keyword>
<organism evidence="9 10">
    <name type="scientific">Pieris macdunnoughi</name>
    <dbReference type="NCBI Taxonomy" id="345717"/>
    <lineage>
        <taxon>Eukaryota</taxon>
        <taxon>Metazoa</taxon>
        <taxon>Ecdysozoa</taxon>
        <taxon>Arthropoda</taxon>
        <taxon>Hexapoda</taxon>
        <taxon>Insecta</taxon>
        <taxon>Pterygota</taxon>
        <taxon>Neoptera</taxon>
        <taxon>Endopterygota</taxon>
        <taxon>Lepidoptera</taxon>
        <taxon>Glossata</taxon>
        <taxon>Ditrysia</taxon>
        <taxon>Papilionoidea</taxon>
        <taxon>Pieridae</taxon>
        <taxon>Pierinae</taxon>
        <taxon>Pieris</taxon>
    </lineage>
</organism>
<evidence type="ECO:0000313" key="10">
    <source>
        <dbReference type="Proteomes" id="UP000663880"/>
    </source>
</evidence>
<comment type="similarity">
    <text evidence="4">Belongs to the CDIP1/LITAF family.</text>
</comment>
<dbReference type="PANTHER" id="PTHR23292">
    <property type="entry name" value="LIPOPOLYSACCHARIDE-INDUCED TUMOR NECROSIS FACTOR-ALPHA FACTOR"/>
    <property type="match status" value="1"/>
</dbReference>
<dbReference type="GO" id="GO:0005765">
    <property type="term" value="C:lysosomal membrane"/>
    <property type="evidence" value="ECO:0007669"/>
    <property type="project" value="UniProtKB-SubCell"/>
</dbReference>
<dbReference type="Proteomes" id="UP000663880">
    <property type="component" value="Unassembled WGS sequence"/>
</dbReference>
<dbReference type="PROSITE" id="PS51837">
    <property type="entry name" value="LITAF"/>
    <property type="match status" value="1"/>
</dbReference>
<dbReference type="GO" id="GO:0008270">
    <property type="term" value="F:zinc ion binding"/>
    <property type="evidence" value="ECO:0007669"/>
    <property type="project" value="TreeGrafter"/>
</dbReference>